<evidence type="ECO:0000313" key="1">
    <source>
        <dbReference type="EMBL" id="MPC36124.1"/>
    </source>
</evidence>
<evidence type="ECO:0000313" key="2">
    <source>
        <dbReference type="Proteomes" id="UP000324222"/>
    </source>
</evidence>
<proteinExistence type="predicted"/>
<dbReference type="AlphaFoldDB" id="A0A5B7EUX9"/>
<gene>
    <name evidence="1" type="ORF">E2C01_029572</name>
</gene>
<dbReference type="Proteomes" id="UP000324222">
    <property type="component" value="Unassembled WGS sequence"/>
</dbReference>
<accession>A0A5B7EUX9</accession>
<protein>
    <submittedName>
        <fullName evidence="1">Uncharacterized protein</fullName>
    </submittedName>
</protein>
<keyword evidence="2" id="KW-1185">Reference proteome</keyword>
<organism evidence="1 2">
    <name type="scientific">Portunus trituberculatus</name>
    <name type="common">Swimming crab</name>
    <name type="synonym">Neptunus trituberculatus</name>
    <dbReference type="NCBI Taxonomy" id="210409"/>
    <lineage>
        <taxon>Eukaryota</taxon>
        <taxon>Metazoa</taxon>
        <taxon>Ecdysozoa</taxon>
        <taxon>Arthropoda</taxon>
        <taxon>Crustacea</taxon>
        <taxon>Multicrustacea</taxon>
        <taxon>Malacostraca</taxon>
        <taxon>Eumalacostraca</taxon>
        <taxon>Eucarida</taxon>
        <taxon>Decapoda</taxon>
        <taxon>Pleocyemata</taxon>
        <taxon>Brachyura</taxon>
        <taxon>Eubrachyura</taxon>
        <taxon>Portunoidea</taxon>
        <taxon>Portunidae</taxon>
        <taxon>Portuninae</taxon>
        <taxon>Portunus</taxon>
    </lineage>
</organism>
<reference evidence="1 2" key="1">
    <citation type="submission" date="2019-05" db="EMBL/GenBank/DDBJ databases">
        <title>Another draft genome of Portunus trituberculatus and its Hox gene families provides insights of decapod evolution.</title>
        <authorList>
            <person name="Jeong J.-H."/>
            <person name="Song I."/>
            <person name="Kim S."/>
            <person name="Choi T."/>
            <person name="Kim D."/>
            <person name="Ryu S."/>
            <person name="Kim W."/>
        </authorList>
    </citation>
    <scope>NUCLEOTIDE SEQUENCE [LARGE SCALE GENOMIC DNA]</scope>
    <source>
        <tissue evidence="1">Muscle</tissue>
    </source>
</reference>
<comment type="caution">
    <text evidence="1">The sequence shown here is derived from an EMBL/GenBank/DDBJ whole genome shotgun (WGS) entry which is preliminary data.</text>
</comment>
<dbReference type="EMBL" id="VSRR010003429">
    <property type="protein sequence ID" value="MPC36124.1"/>
    <property type="molecule type" value="Genomic_DNA"/>
</dbReference>
<sequence>MTELVHSRNISDSDMDYIPNVFDNHLEFSIPEVRQMPPLRWFLVYYRNGRCNFIYASRYLAKEIGTIPEGNLKKYVSAFEFPEEEILAMCPSSVHKVTKMRNSSNMVLLTFFGSSLPDRVHIGPINLRCYSCYGYGHGKSFCKDASRCGNWSTLDSHSEKHCDAAAYCSHCRDAHQLANSQFINLGSARRELLYHQKDGTGATSYAAGPKTSATSRSLGTGGPAVRSANGFVILFDDSVESSQKCNGNPLALTKMTRAVDVQLPQKVLLPPVLTPVMMWHHCSNCETIYE</sequence>
<name>A0A5B7EUX9_PORTR</name>